<sequence>MKKNIFLASSAALVISAVMPVGASAMNFTDLTQYDETTQQAVDYLVEKKVVHGTSPTTFSPRQNIKRGQVVKMLGKYLKQAGMTVPTDWATKARFTDVPTTTSDQELLQYAALVYDSGIFVGSNGQLNASGNLTRENVALVLNRLAVTVLDGKSLIDYVKENQLATNIKDLQSVKEEAREAVYAFNALKISNVDNFNPKGNVQRIHFASFLAKVLQVTDKIKLDLVPEEKPEEPVRPEVPEEKPEESVKPEVPEEKPEEPVRPEVPEEKPEESVKPEVPEEKPEESVRPEVPEETPEESVKPEVPEEKPEEPVKPEIPEETPEEQEASDNVDWEDELPEEVDSPLELPDENQAEDTPTYYFNFEDVNNVEIISTTANKVVIQHATYGEVTLNVTPDLQKLFSEVDLLKNANVSLYVEEDVIQSVNEVVIKNNGTHTTPINVDGSLFEELTDITVQATYANVVNFDNHYGSVKIVAPANAVYTVENYTFDEISSSGLLNITFTESVDTEIIIDAPTATVTVASGVTIDTLAPKNNLSIIVQPSAIVHDVYVATHISSLNVSGKIENVTAETPGAFTITGTGIIDTLYGAATTVYVQLNGVTVNYLAVDETVENVTVQ</sequence>
<dbReference type="RefSeq" id="WP_066542926.1">
    <property type="nucleotide sequence ID" value="NZ_MASJ01000003.1"/>
</dbReference>
<evidence type="ECO:0000256" key="1">
    <source>
        <dbReference type="SAM" id="MobiDB-lite"/>
    </source>
</evidence>
<proteinExistence type="predicted"/>
<dbReference type="Pfam" id="PF00395">
    <property type="entry name" value="SLH"/>
    <property type="match status" value="1"/>
</dbReference>
<dbReference type="STRING" id="33978.A6M13_08955"/>
<dbReference type="Proteomes" id="UP000093199">
    <property type="component" value="Unassembled WGS sequence"/>
</dbReference>
<evidence type="ECO:0000313" key="4">
    <source>
        <dbReference type="Proteomes" id="UP000093199"/>
    </source>
</evidence>
<feature type="compositionally biased region" description="Basic and acidic residues" evidence="1">
    <location>
        <begin position="298"/>
        <end position="317"/>
    </location>
</feature>
<feature type="domain" description="SLH" evidence="2">
    <location>
        <begin position="25"/>
        <end position="88"/>
    </location>
</feature>
<evidence type="ECO:0000313" key="3">
    <source>
        <dbReference type="EMBL" id="OCS87437.1"/>
    </source>
</evidence>
<dbReference type="EMBL" id="MASJ01000003">
    <property type="protein sequence ID" value="OCS87437.1"/>
    <property type="molecule type" value="Genomic_DNA"/>
</dbReference>
<feature type="compositionally biased region" description="Basic and acidic residues" evidence="1">
    <location>
        <begin position="228"/>
        <end position="291"/>
    </location>
</feature>
<reference evidence="3 4" key="1">
    <citation type="submission" date="2016-07" db="EMBL/GenBank/DDBJ databases">
        <title>Caryophanon tenue genome sequencing.</title>
        <authorList>
            <person name="Verma A."/>
            <person name="Pal Y."/>
            <person name="Krishnamurthi S."/>
        </authorList>
    </citation>
    <scope>NUCLEOTIDE SEQUENCE [LARGE SCALE GENOMIC DNA]</scope>
    <source>
        <strain evidence="3 4">DSM 14152</strain>
    </source>
</reference>
<gene>
    <name evidence="3" type="ORF">A6M13_08955</name>
</gene>
<keyword evidence="4" id="KW-1185">Reference proteome</keyword>
<dbReference type="OrthoDB" id="2839183at2"/>
<dbReference type="InterPro" id="IPR001119">
    <property type="entry name" value="SLH_dom"/>
</dbReference>
<organism evidence="3 4">
    <name type="scientific">Caryophanon tenue</name>
    <dbReference type="NCBI Taxonomy" id="33978"/>
    <lineage>
        <taxon>Bacteria</taxon>
        <taxon>Bacillati</taxon>
        <taxon>Bacillota</taxon>
        <taxon>Bacilli</taxon>
        <taxon>Bacillales</taxon>
        <taxon>Caryophanaceae</taxon>
        <taxon>Caryophanon</taxon>
    </lineage>
</organism>
<name>A0A1C0YJS4_9BACL</name>
<comment type="caution">
    <text evidence="3">The sequence shown here is derived from an EMBL/GenBank/DDBJ whole genome shotgun (WGS) entry which is preliminary data.</text>
</comment>
<dbReference type="PROSITE" id="PS51272">
    <property type="entry name" value="SLH"/>
    <property type="match status" value="1"/>
</dbReference>
<accession>A0A1C0YJS4</accession>
<dbReference type="AlphaFoldDB" id="A0A1C0YJS4"/>
<feature type="compositionally biased region" description="Acidic residues" evidence="1">
    <location>
        <begin position="318"/>
        <end position="353"/>
    </location>
</feature>
<feature type="region of interest" description="Disordered" evidence="1">
    <location>
        <begin position="228"/>
        <end position="353"/>
    </location>
</feature>
<evidence type="ECO:0000259" key="2">
    <source>
        <dbReference type="PROSITE" id="PS51272"/>
    </source>
</evidence>
<protein>
    <recommendedName>
        <fullName evidence="2">SLH domain-containing protein</fullName>
    </recommendedName>
</protein>